<gene>
    <name evidence="1" type="ORF">SAMN05216464_11380</name>
</gene>
<sequence>MNSDEVKKMLILRACGSTGENEECINIKAQAELYDIEVHDKCPKTNAELTQILSEGETFDYIYLATYGNENGFCNETRTIDFSWIDFGTHLCSAMCMNEECIILLSCCRGGLNQVAYSLFYCCQKIAYIVGPRQSLYPYDLLIGFNILLYNLEHRGIDPIVACEKIKLGTDIRFVCFDRLETESEPAYWMYLQRINTETLKQVNQAKEKANESPAFVPPEITHQPKIQILP</sequence>
<name>A0A1G7ILY1_9SPHI</name>
<dbReference type="OrthoDB" id="1097885at2"/>
<keyword evidence="2" id="KW-1185">Reference proteome</keyword>
<evidence type="ECO:0008006" key="3">
    <source>
        <dbReference type="Google" id="ProtNLM"/>
    </source>
</evidence>
<organism evidence="1 2">
    <name type="scientific">Mucilaginibacter pineti</name>
    <dbReference type="NCBI Taxonomy" id="1391627"/>
    <lineage>
        <taxon>Bacteria</taxon>
        <taxon>Pseudomonadati</taxon>
        <taxon>Bacteroidota</taxon>
        <taxon>Sphingobacteriia</taxon>
        <taxon>Sphingobacteriales</taxon>
        <taxon>Sphingobacteriaceae</taxon>
        <taxon>Mucilaginibacter</taxon>
    </lineage>
</organism>
<proteinExistence type="predicted"/>
<reference evidence="1 2" key="1">
    <citation type="submission" date="2016-10" db="EMBL/GenBank/DDBJ databases">
        <authorList>
            <person name="de Groot N.N."/>
        </authorList>
    </citation>
    <scope>NUCLEOTIDE SEQUENCE [LARGE SCALE GENOMIC DNA]</scope>
    <source>
        <strain evidence="1 2">47C3B</strain>
    </source>
</reference>
<dbReference type="EMBL" id="FNAI01000013">
    <property type="protein sequence ID" value="SDF13653.1"/>
    <property type="molecule type" value="Genomic_DNA"/>
</dbReference>
<accession>A0A1G7ILY1</accession>
<evidence type="ECO:0000313" key="1">
    <source>
        <dbReference type="EMBL" id="SDF13653.1"/>
    </source>
</evidence>
<evidence type="ECO:0000313" key="2">
    <source>
        <dbReference type="Proteomes" id="UP000199072"/>
    </source>
</evidence>
<dbReference type="AlphaFoldDB" id="A0A1G7ILY1"/>
<dbReference type="RefSeq" id="WP_091153192.1">
    <property type="nucleotide sequence ID" value="NZ_FNAI01000013.1"/>
</dbReference>
<dbReference type="STRING" id="1391627.SAMN05216464_11380"/>
<protein>
    <recommendedName>
        <fullName evidence="3">CHAT domain-containing protein</fullName>
    </recommendedName>
</protein>
<dbReference type="Proteomes" id="UP000199072">
    <property type="component" value="Unassembled WGS sequence"/>
</dbReference>